<reference evidence="1" key="1">
    <citation type="journal article" date="2014" name="Front. Microbiol.">
        <title>High frequency of phylogenetically diverse reductive dehalogenase-homologous genes in deep subseafloor sedimentary metagenomes.</title>
        <authorList>
            <person name="Kawai M."/>
            <person name="Futagami T."/>
            <person name="Toyoda A."/>
            <person name="Takaki Y."/>
            <person name="Nishi S."/>
            <person name="Hori S."/>
            <person name="Arai W."/>
            <person name="Tsubouchi T."/>
            <person name="Morono Y."/>
            <person name="Uchiyama I."/>
            <person name="Ito T."/>
            <person name="Fujiyama A."/>
            <person name="Inagaki F."/>
            <person name="Takami H."/>
        </authorList>
    </citation>
    <scope>NUCLEOTIDE SEQUENCE</scope>
    <source>
        <strain evidence="1">Expedition CK06-06</strain>
    </source>
</reference>
<name>X1DM99_9ZZZZ</name>
<comment type="caution">
    <text evidence="1">The sequence shown here is derived from an EMBL/GenBank/DDBJ whole genome shotgun (WGS) entry which is preliminary data.</text>
</comment>
<evidence type="ECO:0000313" key="1">
    <source>
        <dbReference type="EMBL" id="GAH09395.1"/>
    </source>
</evidence>
<gene>
    <name evidence="1" type="ORF">S01H4_53930</name>
</gene>
<feature type="non-terminal residue" evidence="1">
    <location>
        <position position="1"/>
    </location>
</feature>
<accession>X1DM99</accession>
<dbReference type="AlphaFoldDB" id="X1DM99"/>
<organism evidence="1">
    <name type="scientific">marine sediment metagenome</name>
    <dbReference type="NCBI Taxonomy" id="412755"/>
    <lineage>
        <taxon>unclassified sequences</taxon>
        <taxon>metagenomes</taxon>
        <taxon>ecological metagenomes</taxon>
    </lineage>
</organism>
<proteinExistence type="predicted"/>
<dbReference type="EMBL" id="BART01030981">
    <property type="protein sequence ID" value="GAH09395.1"/>
    <property type="molecule type" value="Genomic_DNA"/>
</dbReference>
<sequence>RLPSWLRLKNLVQLNMHRTDALTGTDRMRFFKSYLQENPLIARKRTEWAKKITTKTNWRLEKRDKYFD</sequence>
<protein>
    <submittedName>
        <fullName evidence="1">Uncharacterized protein</fullName>
    </submittedName>
</protein>